<keyword evidence="5" id="KW-0732">Signal</keyword>
<evidence type="ECO:0000256" key="1">
    <source>
        <dbReference type="ARBA" id="ARBA00022630"/>
    </source>
</evidence>
<evidence type="ECO:0000313" key="8">
    <source>
        <dbReference type="Proteomes" id="UP000696280"/>
    </source>
</evidence>
<evidence type="ECO:0000259" key="6">
    <source>
        <dbReference type="Pfam" id="PF01494"/>
    </source>
</evidence>
<dbReference type="PRINTS" id="PR00420">
    <property type="entry name" value="RNGMNOXGNASE"/>
</dbReference>
<reference evidence="7" key="1">
    <citation type="submission" date="2021-07" db="EMBL/GenBank/DDBJ databases">
        <authorList>
            <person name="Durling M."/>
        </authorList>
    </citation>
    <scope>NUCLEOTIDE SEQUENCE</scope>
</reference>
<dbReference type="PANTHER" id="PTHR43476">
    <property type="entry name" value="3-(3-HYDROXY-PHENYL)PROPIONATE/3-HYDROXYCINNAMIC ACID HYDROXYLASE"/>
    <property type="match status" value="1"/>
</dbReference>
<protein>
    <recommendedName>
        <fullName evidence="6">FAD-binding domain-containing protein</fullName>
    </recommendedName>
</protein>
<dbReference type="InterPro" id="IPR036188">
    <property type="entry name" value="FAD/NAD-bd_sf"/>
</dbReference>
<evidence type="ECO:0000256" key="2">
    <source>
        <dbReference type="ARBA" id="ARBA00022827"/>
    </source>
</evidence>
<gene>
    <name evidence="7" type="ORF">HYFRA_00013400</name>
</gene>
<evidence type="ECO:0000313" key="7">
    <source>
        <dbReference type="EMBL" id="CAG8960577.1"/>
    </source>
</evidence>
<comment type="caution">
    <text evidence="7">The sequence shown here is derived from an EMBL/GenBank/DDBJ whole genome shotgun (WGS) entry which is preliminary data.</text>
</comment>
<dbReference type="SUPFAM" id="SSF51905">
    <property type="entry name" value="FAD/NAD(P)-binding domain"/>
    <property type="match status" value="1"/>
</dbReference>
<feature type="signal peptide" evidence="5">
    <location>
        <begin position="1"/>
        <end position="16"/>
    </location>
</feature>
<dbReference type="Proteomes" id="UP000696280">
    <property type="component" value="Unassembled WGS sequence"/>
</dbReference>
<dbReference type="EMBL" id="CAJVRL010000100">
    <property type="protein sequence ID" value="CAG8960577.1"/>
    <property type="molecule type" value="Genomic_DNA"/>
</dbReference>
<feature type="chain" id="PRO_5040470729" description="FAD-binding domain-containing protein" evidence="5">
    <location>
        <begin position="17"/>
        <end position="415"/>
    </location>
</feature>
<name>A0A9N9Q0B3_9HELO</name>
<keyword evidence="1" id="KW-0285">Flavoprotein</keyword>
<sequence>MHVLIIGAGPSGLILALLLAKSNIKVTLLDAATTIDDRPRAAHYSPSAILTLRKAGVLDDVRAEGIIPGDFNWRRQDLSLVTGLKDTPESRGEDGLTCLPLNLLGKILLRHVLKTEGIELRWKHKVRDVGQDGEGTWAVAEVEGGEVRVEGDYLVGCDGANSRVRKSLFGENFPGHTWDAQIVATDVYYDLHKYGMSDINNIIHPQDYYMAAILTRTGLWRVSYGEDPSFTLEQVLANQPAKYERMLPGNPKPGDYKLMNVAPYRIHQRCAEKMRVGKILLAADAAHLVNPFGGLGLTGGIVDVDGVAQCLVGIEGGRCGEEILERYCEVRRGMWRDFVDPISSDNFLRVSKRDPVDPFKDDPFLRYVREMELDTTGEMRKEFNKTNYDICHDFTQYYTKSKDGEALERDGKVEV</sequence>
<dbReference type="Gene3D" id="3.30.70.2450">
    <property type="match status" value="1"/>
</dbReference>
<dbReference type="PANTHER" id="PTHR43476:SF4">
    <property type="entry name" value="BLR0106 PROTEIN"/>
    <property type="match status" value="1"/>
</dbReference>
<keyword evidence="8" id="KW-1185">Reference proteome</keyword>
<dbReference type="GO" id="GO:0016491">
    <property type="term" value="F:oxidoreductase activity"/>
    <property type="evidence" value="ECO:0007669"/>
    <property type="project" value="UniProtKB-KW"/>
</dbReference>
<dbReference type="AlphaFoldDB" id="A0A9N9Q0B3"/>
<dbReference type="GO" id="GO:0071949">
    <property type="term" value="F:FAD binding"/>
    <property type="evidence" value="ECO:0007669"/>
    <property type="project" value="InterPro"/>
</dbReference>
<evidence type="ECO:0000256" key="4">
    <source>
        <dbReference type="ARBA" id="ARBA00023027"/>
    </source>
</evidence>
<evidence type="ECO:0000256" key="3">
    <source>
        <dbReference type="ARBA" id="ARBA00023002"/>
    </source>
</evidence>
<dbReference type="OrthoDB" id="10016252at2759"/>
<dbReference type="InterPro" id="IPR002938">
    <property type="entry name" value="FAD-bd"/>
</dbReference>
<feature type="domain" description="FAD-binding" evidence="6">
    <location>
        <begin position="2"/>
        <end position="339"/>
    </location>
</feature>
<organism evidence="7 8">
    <name type="scientific">Hymenoscyphus fraxineus</name>
    <dbReference type="NCBI Taxonomy" id="746836"/>
    <lineage>
        <taxon>Eukaryota</taxon>
        <taxon>Fungi</taxon>
        <taxon>Dikarya</taxon>
        <taxon>Ascomycota</taxon>
        <taxon>Pezizomycotina</taxon>
        <taxon>Leotiomycetes</taxon>
        <taxon>Helotiales</taxon>
        <taxon>Helotiaceae</taxon>
        <taxon>Hymenoscyphus</taxon>
    </lineage>
</organism>
<dbReference type="InterPro" id="IPR050631">
    <property type="entry name" value="PheA/TfdB_FAD_monoxygenase"/>
</dbReference>
<dbReference type="Pfam" id="PF01494">
    <property type="entry name" value="FAD_binding_3"/>
    <property type="match status" value="1"/>
</dbReference>
<dbReference type="Gene3D" id="3.50.50.60">
    <property type="entry name" value="FAD/NAD(P)-binding domain"/>
    <property type="match status" value="1"/>
</dbReference>
<keyword evidence="4" id="KW-0520">NAD</keyword>
<evidence type="ECO:0000256" key="5">
    <source>
        <dbReference type="SAM" id="SignalP"/>
    </source>
</evidence>
<accession>A0A9N9Q0B3</accession>
<keyword evidence="3" id="KW-0560">Oxidoreductase</keyword>
<keyword evidence="2" id="KW-0274">FAD</keyword>
<proteinExistence type="predicted"/>